<dbReference type="GO" id="GO:0004252">
    <property type="term" value="F:serine-type endopeptidase activity"/>
    <property type="evidence" value="ECO:0007669"/>
    <property type="project" value="InterPro"/>
</dbReference>
<keyword evidence="5" id="KW-1015">Disulfide bond</keyword>
<keyword evidence="2" id="KW-0645">Protease</keyword>
<feature type="domain" description="Peptidase S8/S53" evidence="8">
    <location>
        <begin position="154"/>
        <end position="207"/>
    </location>
</feature>
<feature type="domain" description="Peptidase S8 pro-domain" evidence="9">
    <location>
        <begin position="37"/>
        <end position="86"/>
    </location>
</feature>
<feature type="region of interest" description="Disordered" evidence="7">
    <location>
        <begin position="211"/>
        <end position="254"/>
    </location>
</feature>
<dbReference type="EMBL" id="AXCN02000011">
    <property type="status" value="NOT_ANNOTATED_CDS"/>
    <property type="molecule type" value="Genomic_DNA"/>
</dbReference>
<feature type="compositionally biased region" description="Basic and acidic residues" evidence="7">
    <location>
        <begin position="219"/>
        <end position="229"/>
    </location>
</feature>
<dbReference type="PROSITE" id="PS51892">
    <property type="entry name" value="SUBTILASE"/>
    <property type="match status" value="1"/>
</dbReference>
<keyword evidence="4" id="KW-0720">Serine protease</keyword>
<reference evidence="11" key="1">
    <citation type="submission" date="2014-01" db="EMBL/GenBank/DDBJ databases">
        <title>The Genome Sequence of Anopheles farauti FAR1 (V2).</title>
        <authorList>
            <consortium name="The Broad Institute Genomics Platform"/>
            <person name="Neafsey D.E."/>
            <person name="Besansky N."/>
            <person name="Howell P."/>
            <person name="Walton C."/>
            <person name="Young S.K."/>
            <person name="Zeng Q."/>
            <person name="Gargeya S."/>
            <person name="Fitzgerald M."/>
            <person name="Haas B."/>
            <person name="Abouelleil A."/>
            <person name="Allen A.W."/>
            <person name="Alvarado L."/>
            <person name="Arachchi H.M."/>
            <person name="Berlin A.M."/>
            <person name="Chapman S.B."/>
            <person name="Gainer-Dewar J."/>
            <person name="Goldberg J."/>
            <person name="Griggs A."/>
            <person name="Gujja S."/>
            <person name="Hansen M."/>
            <person name="Howarth C."/>
            <person name="Imamovic A."/>
            <person name="Ireland A."/>
            <person name="Larimer J."/>
            <person name="McCowan C."/>
            <person name="Murphy C."/>
            <person name="Pearson M."/>
            <person name="Poon T.W."/>
            <person name="Priest M."/>
            <person name="Roberts A."/>
            <person name="Saif S."/>
            <person name="Shea T."/>
            <person name="Sisk P."/>
            <person name="Sykes S."/>
            <person name="Wortman J."/>
            <person name="Nusbaum C."/>
            <person name="Birren B."/>
        </authorList>
    </citation>
    <scope>NUCLEOTIDE SEQUENCE [LARGE SCALE GENOMIC DNA]</scope>
    <source>
        <strain evidence="11">FAR1</strain>
    </source>
</reference>
<dbReference type="InterPro" id="IPR032815">
    <property type="entry name" value="S8_pro-domain"/>
</dbReference>
<dbReference type="Pfam" id="PF00082">
    <property type="entry name" value="Peptidase_S8"/>
    <property type="match status" value="1"/>
</dbReference>
<dbReference type="PANTHER" id="PTHR42884:SF23">
    <property type="entry name" value="FURIN-LIKE PROTEASE 2"/>
    <property type="match status" value="1"/>
</dbReference>
<dbReference type="Proteomes" id="UP000075886">
    <property type="component" value="Unassembled WGS sequence"/>
</dbReference>
<dbReference type="InterPro" id="IPR036852">
    <property type="entry name" value="Peptidase_S8/S53_dom_sf"/>
</dbReference>
<reference evidence="10" key="2">
    <citation type="submission" date="2020-05" db="UniProtKB">
        <authorList>
            <consortium name="EnsemblMetazoa"/>
        </authorList>
    </citation>
    <scope>IDENTIFICATION</scope>
    <source>
        <strain evidence="10">FAR1</strain>
    </source>
</reference>
<dbReference type="Pfam" id="PF16470">
    <property type="entry name" value="S8_pro-domain"/>
    <property type="match status" value="1"/>
</dbReference>
<dbReference type="GO" id="GO:0005802">
    <property type="term" value="C:trans-Golgi network"/>
    <property type="evidence" value="ECO:0007669"/>
    <property type="project" value="TreeGrafter"/>
</dbReference>
<organism evidence="10 11">
    <name type="scientific">Anopheles farauti</name>
    <dbReference type="NCBI Taxonomy" id="69004"/>
    <lineage>
        <taxon>Eukaryota</taxon>
        <taxon>Metazoa</taxon>
        <taxon>Ecdysozoa</taxon>
        <taxon>Arthropoda</taxon>
        <taxon>Hexapoda</taxon>
        <taxon>Insecta</taxon>
        <taxon>Pterygota</taxon>
        <taxon>Neoptera</taxon>
        <taxon>Endopterygota</taxon>
        <taxon>Diptera</taxon>
        <taxon>Nematocera</taxon>
        <taxon>Culicoidea</taxon>
        <taxon>Culicidae</taxon>
        <taxon>Anophelinae</taxon>
        <taxon>Anopheles</taxon>
    </lineage>
</organism>
<dbReference type="Gene3D" id="3.40.50.200">
    <property type="entry name" value="Peptidase S8/S53 domain"/>
    <property type="match status" value="1"/>
</dbReference>
<evidence type="ECO:0000256" key="7">
    <source>
        <dbReference type="SAM" id="MobiDB-lite"/>
    </source>
</evidence>
<dbReference type="SUPFAM" id="SSF52743">
    <property type="entry name" value="Subtilisin-like"/>
    <property type="match status" value="1"/>
</dbReference>
<dbReference type="InterPro" id="IPR038466">
    <property type="entry name" value="S8_pro-domain_sf"/>
</dbReference>
<evidence type="ECO:0000256" key="6">
    <source>
        <dbReference type="PROSITE-ProRule" id="PRU01240"/>
    </source>
</evidence>
<evidence type="ECO:0000256" key="4">
    <source>
        <dbReference type="ARBA" id="ARBA00022825"/>
    </source>
</evidence>
<dbReference type="InterPro" id="IPR000209">
    <property type="entry name" value="Peptidase_S8/S53_dom"/>
</dbReference>
<dbReference type="VEuPathDB" id="VectorBase:AFAF000193"/>
<dbReference type="AlphaFoldDB" id="A0A182PZQ3"/>
<keyword evidence="3" id="KW-0378">Hydrolase</keyword>
<accession>A0A182PZQ3</accession>
<evidence type="ECO:0000256" key="2">
    <source>
        <dbReference type="ARBA" id="ARBA00022670"/>
    </source>
</evidence>
<evidence type="ECO:0000259" key="8">
    <source>
        <dbReference type="Pfam" id="PF00082"/>
    </source>
</evidence>
<dbReference type="GO" id="GO:0016485">
    <property type="term" value="P:protein processing"/>
    <property type="evidence" value="ECO:0007669"/>
    <property type="project" value="TreeGrafter"/>
</dbReference>
<dbReference type="STRING" id="69004.A0A182PZQ3"/>
<evidence type="ECO:0000313" key="11">
    <source>
        <dbReference type="Proteomes" id="UP000075886"/>
    </source>
</evidence>
<dbReference type="SUPFAM" id="SSF54897">
    <property type="entry name" value="Protease propeptides/inhibitors"/>
    <property type="match status" value="1"/>
</dbReference>
<evidence type="ECO:0000256" key="5">
    <source>
        <dbReference type="ARBA" id="ARBA00023157"/>
    </source>
</evidence>
<dbReference type="EnsemblMetazoa" id="AFAF000193-RA">
    <property type="protein sequence ID" value="AFAF000193-PA"/>
    <property type="gene ID" value="AFAF000193"/>
</dbReference>
<evidence type="ECO:0000256" key="1">
    <source>
        <dbReference type="ARBA" id="ARBA00005325"/>
    </source>
</evidence>
<evidence type="ECO:0000313" key="10">
    <source>
        <dbReference type="EnsemblMetazoa" id="AFAF000193-PA"/>
    </source>
</evidence>
<dbReference type="PANTHER" id="PTHR42884">
    <property type="entry name" value="PROPROTEIN CONVERTASE SUBTILISIN/KEXIN-RELATED"/>
    <property type="match status" value="1"/>
</dbReference>
<proteinExistence type="inferred from homology"/>
<comment type="caution">
    <text evidence="6">Lacks conserved residue(s) required for the propagation of feature annotation.</text>
</comment>
<sequence>MYSLKNELTFQQTETSVNHNWIECRREIASGPRPLVIGSLKGYYLFHHNHVRKRSLDRSDVHHAALNTEPEVRWVQQQHEKPRYKRDYSTFDQDFVRFPGFRSLVSGSRMAYRDTSTHNIFPDPLFKEQWYLNGGAKDGPDMNVGPAWQKGYTGKGVVVSILDDGIQRNHPDLALNYGSKSMVLSTAAREEQQREVIFHPIHASNARLFASPGHPALKSADDKRFRNEKSLCPPSRRPPDGPDCRGTFMTNGAK</sequence>
<protein>
    <submittedName>
        <fullName evidence="10">Uncharacterized protein</fullName>
    </submittedName>
</protein>
<evidence type="ECO:0000259" key="9">
    <source>
        <dbReference type="Pfam" id="PF16470"/>
    </source>
</evidence>
<dbReference type="Gene3D" id="3.30.70.850">
    <property type="entry name" value="Peptidase S8, pro-domain"/>
    <property type="match status" value="1"/>
</dbReference>
<keyword evidence="11" id="KW-1185">Reference proteome</keyword>
<evidence type="ECO:0000256" key="3">
    <source>
        <dbReference type="ARBA" id="ARBA00022801"/>
    </source>
</evidence>
<dbReference type="InterPro" id="IPR023827">
    <property type="entry name" value="Peptidase_S8_Asp-AS"/>
</dbReference>
<comment type="similarity">
    <text evidence="1">Belongs to the peptidase S8 family. Furin subfamily.</text>
</comment>
<name>A0A182PZQ3_9DIPT</name>
<dbReference type="PROSITE" id="PS00136">
    <property type="entry name" value="SUBTILASE_ASP"/>
    <property type="match status" value="1"/>
</dbReference>
<dbReference type="GO" id="GO:0000139">
    <property type="term" value="C:Golgi membrane"/>
    <property type="evidence" value="ECO:0007669"/>
    <property type="project" value="TreeGrafter"/>
</dbReference>